<dbReference type="Gene3D" id="1.10.10.10">
    <property type="entry name" value="Winged helix-like DNA-binding domain superfamily/Winged helix DNA-binding domain"/>
    <property type="match status" value="1"/>
</dbReference>
<dbReference type="OrthoDB" id="134985at2"/>
<dbReference type="Proteomes" id="UP000265619">
    <property type="component" value="Unassembled WGS sequence"/>
</dbReference>
<name>A0A9X8D4T0_9BURK</name>
<evidence type="ECO:0000313" key="3">
    <source>
        <dbReference type="Proteomes" id="UP000265619"/>
    </source>
</evidence>
<evidence type="ECO:0000313" key="2">
    <source>
        <dbReference type="EMBL" id="RIX79629.1"/>
    </source>
</evidence>
<keyword evidence="2" id="KW-0238">DNA-binding</keyword>
<dbReference type="SUPFAM" id="SSF46894">
    <property type="entry name" value="C-terminal effector domain of the bipartite response regulators"/>
    <property type="match status" value="1"/>
</dbReference>
<feature type="domain" description="HTH luxR-type" evidence="1">
    <location>
        <begin position="1"/>
        <end position="44"/>
    </location>
</feature>
<dbReference type="InterPro" id="IPR036388">
    <property type="entry name" value="WH-like_DNA-bd_sf"/>
</dbReference>
<dbReference type="InterPro" id="IPR000792">
    <property type="entry name" value="Tscrpt_reg_LuxR_C"/>
</dbReference>
<accession>A0A9X8D4T0</accession>
<proteinExistence type="predicted"/>
<protein>
    <submittedName>
        <fullName evidence="2">DNA-binding response regulator</fullName>
    </submittedName>
</protein>
<gene>
    <name evidence="2" type="ORF">D3H34_14250</name>
</gene>
<sequence>MPNKRIALTLNTTLETVKWNLKNIFAKLGVPSRYDAMMVARKRGLID</sequence>
<dbReference type="EMBL" id="QXMN01000015">
    <property type="protein sequence ID" value="RIX79629.1"/>
    <property type="molecule type" value="Genomic_DNA"/>
</dbReference>
<dbReference type="GO" id="GO:0003677">
    <property type="term" value="F:DNA binding"/>
    <property type="evidence" value="ECO:0007669"/>
    <property type="project" value="UniProtKB-KW"/>
</dbReference>
<evidence type="ECO:0000259" key="1">
    <source>
        <dbReference type="PROSITE" id="PS50043"/>
    </source>
</evidence>
<dbReference type="InterPro" id="IPR016032">
    <property type="entry name" value="Sig_transdc_resp-reg_C-effctor"/>
</dbReference>
<comment type="caution">
    <text evidence="2">The sequence shown here is derived from an EMBL/GenBank/DDBJ whole genome shotgun (WGS) entry which is preliminary data.</text>
</comment>
<reference evidence="2 3" key="1">
    <citation type="submission" date="2018-09" db="EMBL/GenBank/DDBJ databases">
        <title>Acidovorax cavernicola nov. sp. isolated from Gruta de las Maravillas (Aracena, Spain).</title>
        <authorList>
            <person name="Jurado V."/>
            <person name="Gutierrez-Patricio S."/>
            <person name="Gonzalez-Pimentel J.L."/>
            <person name="Miller A.Z."/>
            <person name="Laiz L."/>
            <person name="Saiz-Jimenez C."/>
        </authorList>
    </citation>
    <scope>NUCLEOTIDE SEQUENCE [LARGE SCALE GENOMIC DNA]</scope>
    <source>
        <strain evidence="2 3">1011MAR4D40.2</strain>
    </source>
</reference>
<dbReference type="AlphaFoldDB" id="A0A9X8D4T0"/>
<dbReference type="GO" id="GO:0006355">
    <property type="term" value="P:regulation of DNA-templated transcription"/>
    <property type="evidence" value="ECO:0007669"/>
    <property type="project" value="InterPro"/>
</dbReference>
<dbReference type="Pfam" id="PF00196">
    <property type="entry name" value="GerE"/>
    <property type="match status" value="1"/>
</dbReference>
<keyword evidence="3" id="KW-1185">Reference proteome</keyword>
<organism evidence="2 3">
    <name type="scientific">Acidovorax cavernicola</name>
    <dbReference type="NCBI Taxonomy" id="1675792"/>
    <lineage>
        <taxon>Bacteria</taxon>
        <taxon>Pseudomonadati</taxon>
        <taxon>Pseudomonadota</taxon>
        <taxon>Betaproteobacteria</taxon>
        <taxon>Burkholderiales</taxon>
        <taxon>Comamonadaceae</taxon>
        <taxon>Acidovorax</taxon>
    </lineage>
</organism>
<dbReference type="PROSITE" id="PS50043">
    <property type="entry name" value="HTH_LUXR_2"/>
    <property type="match status" value="1"/>
</dbReference>